<dbReference type="PROSITE" id="PS00409">
    <property type="entry name" value="PROKAR_NTER_METHYL"/>
    <property type="match status" value="1"/>
</dbReference>
<dbReference type="AlphaFoldDB" id="A0A1F4V6G0"/>
<dbReference type="Pfam" id="PF07963">
    <property type="entry name" value="N_methyl"/>
    <property type="match status" value="1"/>
</dbReference>
<keyword evidence="5 6" id="KW-0472">Membrane</keyword>
<keyword evidence="4 6" id="KW-1133">Transmembrane helix</keyword>
<comment type="subcellular location">
    <subcellularLocation>
        <location evidence="1">Membrane</location>
        <topology evidence="1">Single-pass membrane protein</topology>
    </subcellularLocation>
</comment>
<dbReference type="SUPFAM" id="SSF54523">
    <property type="entry name" value="Pili subunits"/>
    <property type="match status" value="1"/>
</dbReference>
<evidence type="ECO:0000313" key="7">
    <source>
        <dbReference type="EMBL" id="OGC52782.1"/>
    </source>
</evidence>
<gene>
    <name evidence="7" type="ORF">A3D91_01980</name>
</gene>
<sequence>MQNLYKKYILIQYNKGFTLVELLIVIVIMGILAGVAITVINPQGIRAKTNDGTRKGDLKKIQLALENYFTDFRGYPGTTTWVNATATGTVLSTAVVPNYIGVLPRDPSGDVTSTNPCVNNTNTYYSYRTTACSGTPCLASRYVLTARMQVDTSDNESLCSTLSNWSSVTCGAIPATVYCYGVQNP</sequence>
<keyword evidence="2" id="KW-0488">Methylation</keyword>
<dbReference type="InterPro" id="IPR045584">
    <property type="entry name" value="Pilin-like"/>
</dbReference>
<dbReference type="Proteomes" id="UP000178127">
    <property type="component" value="Unassembled WGS sequence"/>
</dbReference>
<dbReference type="EMBL" id="MEVD01000021">
    <property type="protein sequence ID" value="OGC52782.1"/>
    <property type="molecule type" value="Genomic_DNA"/>
</dbReference>
<accession>A0A1F4V6G0</accession>
<organism evidence="7 8">
    <name type="scientific">candidate division WWE3 bacterium RIFCSPHIGHO2_02_FULL_38_14</name>
    <dbReference type="NCBI Taxonomy" id="1802620"/>
    <lineage>
        <taxon>Bacteria</taxon>
        <taxon>Katanobacteria</taxon>
    </lineage>
</organism>
<evidence type="ECO:0000256" key="3">
    <source>
        <dbReference type="ARBA" id="ARBA00022692"/>
    </source>
</evidence>
<protein>
    <recommendedName>
        <fullName evidence="9">Type II secretion system protein GspG C-terminal domain-containing protein</fullName>
    </recommendedName>
</protein>
<dbReference type="PANTHER" id="PTHR30093:SF44">
    <property type="entry name" value="TYPE II SECRETION SYSTEM CORE PROTEIN G"/>
    <property type="match status" value="1"/>
</dbReference>
<dbReference type="PANTHER" id="PTHR30093">
    <property type="entry name" value="GENERAL SECRETION PATHWAY PROTEIN G"/>
    <property type="match status" value="1"/>
</dbReference>
<feature type="transmembrane region" description="Helical" evidence="6">
    <location>
        <begin position="20"/>
        <end position="40"/>
    </location>
</feature>
<evidence type="ECO:0000256" key="4">
    <source>
        <dbReference type="ARBA" id="ARBA00022989"/>
    </source>
</evidence>
<comment type="caution">
    <text evidence="7">The sequence shown here is derived from an EMBL/GenBank/DDBJ whole genome shotgun (WGS) entry which is preliminary data.</text>
</comment>
<evidence type="ECO:0008006" key="9">
    <source>
        <dbReference type="Google" id="ProtNLM"/>
    </source>
</evidence>
<name>A0A1F4V6G0_UNCKA</name>
<keyword evidence="3 6" id="KW-0812">Transmembrane</keyword>
<dbReference type="Gene3D" id="3.30.700.10">
    <property type="entry name" value="Glycoprotein, Type 4 Pilin"/>
    <property type="match status" value="1"/>
</dbReference>
<dbReference type="STRING" id="1802620.A3D91_01980"/>
<dbReference type="GO" id="GO:0016020">
    <property type="term" value="C:membrane"/>
    <property type="evidence" value="ECO:0007669"/>
    <property type="project" value="UniProtKB-SubCell"/>
</dbReference>
<evidence type="ECO:0000256" key="1">
    <source>
        <dbReference type="ARBA" id="ARBA00004167"/>
    </source>
</evidence>
<evidence type="ECO:0000256" key="2">
    <source>
        <dbReference type="ARBA" id="ARBA00022481"/>
    </source>
</evidence>
<evidence type="ECO:0000256" key="5">
    <source>
        <dbReference type="ARBA" id="ARBA00023136"/>
    </source>
</evidence>
<dbReference type="InterPro" id="IPR012902">
    <property type="entry name" value="N_methyl_site"/>
</dbReference>
<evidence type="ECO:0000313" key="8">
    <source>
        <dbReference type="Proteomes" id="UP000178127"/>
    </source>
</evidence>
<dbReference type="NCBIfam" id="TIGR02532">
    <property type="entry name" value="IV_pilin_GFxxxE"/>
    <property type="match status" value="1"/>
</dbReference>
<evidence type="ECO:0000256" key="6">
    <source>
        <dbReference type="SAM" id="Phobius"/>
    </source>
</evidence>
<proteinExistence type="predicted"/>
<reference evidence="7 8" key="1">
    <citation type="journal article" date="2016" name="Nat. Commun.">
        <title>Thousands of microbial genomes shed light on interconnected biogeochemical processes in an aquifer system.</title>
        <authorList>
            <person name="Anantharaman K."/>
            <person name="Brown C.T."/>
            <person name="Hug L.A."/>
            <person name="Sharon I."/>
            <person name="Castelle C.J."/>
            <person name="Probst A.J."/>
            <person name="Thomas B.C."/>
            <person name="Singh A."/>
            <person name="Wilkins M.J."/>
            <person name="Karaoz U."/>
            <person name="Brodie E.L."/>
            <person name="Williams K.H."/>
            <person name="Hubbard S.S."/>
            <person name="Banfield J.F."/>
        </authorList>
    </citation>
    <scope>NUCLEOTIDE SEQUENCE [LARGE SCALE GENOMIC DNA]</scope>
</reference>